<name>A0A1F5TPH8_9BACT</name>
<protein>
    <recommendedName>
        <fullName evidence="2 8">GTPase Der</fullName>
    </recommendedName>
    <alternativeName>
        <fullName evidence="7 8">GTP-binding protein EngA</fullName>
    </alternativeName>
</protein>
<comment type="function">
    <text evidence="8 9">GTPase that plays an essential role in the late steps of ribosome biogenesis.</text>
</comment>
<evidence type="ECO:0000313" key="12">
    <source>
        <dbReference type="EMBL" id="OGF40846.1"/>
    </source>
</evidence>
<feature type="domain" description="G" evidence="10">
    <location>
        <begin position="212"/>
        <end position="332"/>
    </location>
</feature>
<evidence type="ECO:0000313" key="13">
    <source>
        <dbReference type="Proteomes" id="UP000177939"/>
    </source>
</evidence>
<proteinExistence type="inferred from homology"/>
<evidence type="ECO:0000256" key="7">
    <source>
        <dbReference type="ARBA" id="ARBA00032345"/>
    </source>
</evidence>
<dbReference type="HAMAP" id="MF_00195">
    <property type="entry name" value="GTPase_Der"/>
    <property type="match status" value="1"/>
</dbReference>
<dbReference type="AlphaFoldDB" id="A0A1F5TPH8"/>
<dbReference type="GO" id="GO:0042254">
    <property type="term" value="P:ribosome biogenesis"/>
    <property type="evidence" value="ECO:0007669"/>
    <property type="project" value="UniProtKB-KW"/>
</dbReference>
<dbReference type="Gene3D" id="3.40.50.300">
    <property type="entry name" value="P-loop containing nucleotide triphosphate hydrolases"/>
    <property type="match status" value="2"/>
</dbReference>
<evidence type="ECO:0000256" key="1">
    <source>
        <dbReference type="ARBA" id="ARBA00008279"/>
    </source>
</evidence>
<keyword evidence="4 9" id="KW-0677">Repeat</keyword>
<dbReference type="NCBIfam" id="TIGR00231">
    <property type="entry name" value="small_GTP"/>
    <property type="match status" value="2"/>
</dbReference>
<dbReference type="CDD" id="cd01894">
    <property type="entry name" value="EngA1"/>
    <property type="match status" value="1"/>
</dbReference>
<accession>A0A1F5TPH8</accession>
<dbReference type="SUPFAM" id="SSF52540">
    <property type="entry name" value="P-loop containing nucleoside triphosphate hydrolases"/>
    <property type="match status" value="2"/>
</dbReference>
<dbReference type="Pfam" id="PF01926">
    <property type="entry name" value="MMR_HSR1"/>
    <property type="match status" value="2"/>
</dbReference>
<dbReference type="PANTHER" id="PTHR43834:SF6">
    <property type="entry name" value="GTPASE DER"/>
    <property type="match status" value="1"/>
</dbReference>
<dbReference type="InterPro" id="IPR027417">
    <property type="entry name" value="P-loop_NTPase"/>
</dbReference>
<reference evidence="12 13" key="1">
    <citation type="journal article" date="2016" name="Nat. Commun.">
        <title>Thousands of microbial genomes shed light on interconnected biogeochemical processes in an aquifer system.</title>
        <authorList>
            <person name="Anantharaman K."/>
            <person name="Brown C.T."/>
            <person name="Hug L.A."/>
            <person name="Sharon I."/>
            <person name="Castelle C.J."/>
            <person name="Probst A.J."/>
            <person name="Thomas B.C."/>
            <person name="Singh A."/>
            <person name="Wilkins M.J."/>
            <person name="Karaoz U."/>
            <person name="Brodie E.L."/>
            <person name="Williams K.H."/>
            <person name="Hubbard S.S."/>
            <person name="Banfield J.F."/>
        </authorList>
    </citation>
    <scope>NUCLEOTIDE SEQUENCE [LARGE SCALE GENOMIC DNA]</scope>
</reference>
<dbReference type="InterPro" id="IPR005225">
    <property type="entry name" value="Small_GTP-bd"/>
</dbReference>
<dbReference type="Pfam" id="PF14714">
    <property type="entry name" value="KH_dom-like"/>
    <property type="match status" value="1"/>
</dbReference>
<keyword evidence="3 8" id="KW-0690">Ribosome biogenesis</keyword>
<dbReference type="InterPro" id="IPR015946">
    <property type="entry name" value="KH_dom-like_a/b"/>
</dbReference>
<feature type="domain" description="GTPase Der C-terminal KH-domain-like" evidence="11">
    <location>
        <begin position="389"/>
        <end position="475"/>
    </location>
</feature>
<feature type="binding site" evidence="8">
    <location>
        <begin position="217"/>
        <end position="224"/>
    </location>
    <ligand>
        <name>GTP</name>
        <dbReference type="ChEBI" id="CHEBI:37565"/>
        <label>2</label>
    </ligand>
</feature>
<comment type="similarity">
    <text evidence="1 8 9">Belongs to the TRAFAC class TrmE-Era-EngA-EngB-Septin-like GTPase superfamily. EngA (Der) GTPase family.</text>
</comment>
<evidence type="ECO:0000256" key="9">
    <source>
        <dbReference type="RuleBase" id="RU004481"/>
    </source>
</evidence>
<dbReference type="EMBL" id="MFGL01000014">
    <property type="protein sequence ID" value="OGF40846.1"/>
    <property type="molecule type" value="Genomic_DNA"/>
</dbReference>
<dbReference type="InterPro" id="IPR032859">
    <property type="entry name" value="KH_dom-like"/>
</dbReference>
<evidence type="ECO:0000256" key="2">
    <source>
        <dbReference type="ARBA" id="ARBA00020953"/>
    </source>
</evidence>
<evidence type="ECO:0000256" key="6">
    <source>
        <dbReference type="ARBA" id="ARBA00023134"/>
    </source>
</evidence>
<dbReference type="InterPro" id="IPR006073">
    <property type="entry name" value="GTP-bd"/>
</dbReference>
<evidence type="ECO:0000256" key="3">
    <source>
        <dbReference type="ARBA" id="ARBA00022517"/>
    </source>
</evidence>
<dbReference type="PRINTS" id="PR00449">
    <property type="entry name" value="RASTRNSFRMNG"/>
</dbReference>
<dbReference type="CDD" id="cd01895">
    <property type="entry name" value="EngA2"/>
    <property type="match status" value="1"/>
</dbReference>
<dbReference type="InterPro" id="IPR016484">
    <property type="entry name" value="GTPase_Der"/>
</dbReference>
<dbReference type="Proteomes" id="UP000177939">
    <property type="component" value="Unassembled WGS sequence"/>
</dbReference>
<organism evidence="12 13">
    <name type="scientific">Candidatus Falkowbacteria bacterium RIFOXYC2_FULL_47_12</name>
    <dbReference type="NCBI Taxonomy" id="1798004"/>
    <lineage>
        <taxon>Bacteria</taxon>
        <taxon>Candidatus Falkowiibacteriota</taxon>
    </lineage>
</organism>
<gene>
    <name evidence="8" type="primary">der</name>
    <name evidence="12" type="ORF">A2477_03620</name>
</gene>
<sequence length="480" mass="52553">MQKQEQKIKIITSNLPVVVLFGRTNVGKSTLFNKLTGKANALVSSAAGTTRDVNRATVEWQGATFQLVDTGGVGEEKFLTDTKVKKQPADKADGIETLIQSRAAAAVRKADIILFMVDAKSGLLEQDRRFALALKKIRQQNQRLLIVANKADTANARLKCSEFYALGLGEPLAVSAASGSGSGDLLDAVVKEMPQALPEQEASERENRQPIKVVIIGKPNVGKSSLLNAIMDEDTVIVSSLPHTTREPRDINITYNDTPLTFVDTAGIVKAQSKAMDDVLIKAGIGKSLAALKKADVALLMIDITDELSHQETKLADEILQSNVNLIIVANKWDSIADKDAKNYSRAVYATLPFLQWAPIVFLSAKNKTKLSLLMDTILATARARGATIPDEKLTTFLESALRHAAPLSRTKARGILKHKLPKPQLKKLVQTRTNPPQFYLVAKAKLGVKDNYLTYLENRLRKEFKLIGTPVRISVEEKL</sequence>
<evidence type="ECO:0000256" key="8">
    <source>
        <dbReference type="HAMAP-Rule" id="MF_00195"/>
    </source>
</evidence>
<feature type="binding site" evidence="8">
    <location>
        <begin position="264"/>
        <end position="268"/>
    </location>
    <ligand>
        <name>GTP</name>
        <dbReference type="ChEBI" id="CHEBI:37565"/>
        <label>2</label>
    </ligand>
</feature>
<dbReference type="GO" id="GO:0005525">
    <property type="term" value="F:GTP binding"/>
    <property type="evidence" value="ECO:0007669"/>
    <property type="project" value="UniProtKB-UniRule"/>
</dbReference>
<dbReference type="Gene3D" id="3.30.300.20">
    <property type="match status" value="1"/>
</dbReference>
<dbReference type="NCBIfam" id="TIGR03594">
    <property type="entry name" value="GTPase_EngA"/>
    <property type="match status" value="1"/>
</dbReference>
<comment type="subunit">
    <text evidence="8">Associates with the 50S ribosomal subunit.</text>
</comment>
<feature type="binding site" evidence="8">
    <location>
        <begin position="69"/>
        <end position="73"/>
    </location>
    <ligand>
        <name>GTP</name>
        <dbReference type="ChEBI" id="CHEBI:37565"/>
        <label>1</label>
    </ligand>
</feature>
<evidence type="ECO:0000259" key="10">
    <source>
        <dbReference type="Pfam" id="PF01926"/>
    </source>
</evidence>
<feature type="domain" description="G" evidence="10">
    <location>
        <begin position="18"/>
        <end position="150"/>
    </location>
</feature>
<evidence type="ECO:0000259" key="11">
    <source>
        <dbReference type="Pfam" id="PF14714"/>
    </source>
</evidence>
<feature type="binding site" evidence="8">
    <location>
        <begin position="22"/>
        <end position="29"/>
    </location>
    <ligand>
        <name>GTP</name>
        <dbReference type="ChEBI" id="CHEBI:37565"/>
        <label>1</label>
    </ligand>
</feature>
<dbReference type="PIRSF" id="PIRSF006485">
    <property type="entry name" value="GTP-binding_EngA"/>
    <property type="match status" value="1"/>
</dbReference>
<keyword evidence="6 8" id="KW-0342">GTP-binding</keyword>
<dbReference type="PANTHER" id="PTHR43834">
    <property type="entry name" value="GTPASE DER"/>
    <property type="match status" value="1"/>
</dbReference>
<keyword evidence="5 8" id="KW-0547">Nucleotide-binding</keyword>
<comment type="caution">
    <text evidence="12">The sequence shown here is derived from an EMBL/GenBank/DDBJ whole genome shotgun (WGS) entry which is preliminary data.</text>
</comment>
<evidence type="ECO:0000256" key="4">
    <source>
        <dbReference type="ARBA" id="ARBA00022737"/>
    </source>
</evidence>
<feature type="binding site" evidence="8">
    <location>
        <begin position="149"/>
        <end position="152"/>
    </location>
    <ligand>
        <name>GTP</name>
        <dbReference type="ChEBI" id="CHEBI:37565"/>
        <label>1</label>
    </ligand>
</feature>
<evidence type="ECO:0000256" key="5">
    <source>
        <dbReference type="ARBA" id="ARBA00022741"/>
    </source>
</evidence>
<feature type="binding site" evidence="8">
    <location>
        <begin position="331"/>
        <end position="334"/>
    </location>
    <ligand>
        <name>GTP</name>
        <dbReference type="ChEBI" id="CHEBI:37565"/>
        <label>2</label>
    </ligand>
</feature>